<evidence type="ECO:0000313" key="3">
    <source>
        <dbReference type="EMBL" id="TKD00560.1"/>
    </source>
</evidence>
<dbReference type="EMBL" id="SSMQ01000046">
    <property type="protein sequence ID" value="TKD00560.1"/>
    <property type="molecule type" value="Genomic_DNA"/>
</dbReference>
<reference evidence="3 4" key="1">
    <citation type="submission" date="2019-04" db="EMBL/GenBank/DDBJ databases">
        <authorList>
            <person name="Li Y."/>
            <person name="Wang J."/>
        </authorList>
    </citation>
    <scope>NUCLEOTIDE SEQUENCE [LARGE SCALE GENOMIC DNA]</scope>
    <source>
        <strain evidence="3 4">DSM 14668</strain>
    </source>
</reference>
<sequence>MRPSGSVVAVCARLGTVIDATLHKRPALSRGERIRGRSKRAGAGNRGGASPTEPEAASAGRAAWRNTIPRPKIRERACGCRISLAPHALARAAPVRGIARREKGRCTRTGRAVMCGGRELCLWLDQGPRKSALSFLAYEKEEESDDMPARGMKVLVTGSTDGIGRATAKLLLERGNEVILHGRSSEKVRELAHEFELVTGTRPRHVVADLSSLASVASMVRALAAELPALDVIINNAGVGPGKKGDAREETEDGYEKRFAVNYLGPVALTELWLSLCQRPPKAILNVTVSGQETLDFEDLMSTRGYEGLRAYRRSKLALILWTFDLAQKYPDLAINAVHPGAMLDTKIVRETFGQSWGKPEDGARAIRVVLERSLDEQLTGEYFDVERPARANAQAYDDRARGALRRATEPLLAPVLAAR</sequence>
<dbReference type="InterPro" id="IPR002347">
    <property type="entry name" value="SDR_fam"/>
</dbReference>
<evidence type="ECO:0000256" key="1">
    <source>
        <dbReference type="ARBA" id="ARBA00023002"/>
    </source>
</evidence>
<dbReference type="PANTHER" id="PTHR43157:SF31">
    <property type="entry name" value="PHOSPHATIDYLINOSITOL-GLYCAN BIOSYNTHESIS CLASS F PROTEIN"/>
    <property type="match status" value="1"/>
</dbReference>
<dbReference type="OrthoDB" id="109589at2"/>
<organism evidence="3 4">
    <name type="scientific">Polyangium fumosum</name>
    <dbReference type="NCBI Taxonomy" id="889272"/>
    <lineage>
        <taxon>Bacteria</taxon>
        <taxon>Pseudomonadati</taxon>
        <taxon>Myxococcota</taxon>
        <taxon>Polyangia</taxon>
        <taxon>Polyangiales</taxon>
        <taxon>Polyangiaceae</taxon>
        <taxon>Polyangium</taxon>
    </lineage>
</organism>
<name>A0A4U1J0U6_9BACT</name>
<dbReference type="SUPFAM" id="SSF51735">
    <property type="entry name" value="NAD(P)-binding Rossmann-fold domains"/>
    <property type="match status" value="1"/>
</dbReference>
<evidence type="ECO:0000256" key="2">
    <source>
        <dbReference type="SAM" id="MobiDB-lite"/>
    </source>
</evidence>
<dbReference type="PANTHER" id="PTHR43157">
    <property type="entry name" value="PHOSPHATIDYLINOSITOL-GLYCAN BIOSYNTHESIS CLASS F PROTEIN-RELATED"/>
    <property type="match status" value="1"/>
</dbReference>
<dbReference type="AlphaFoldDB" id="A0A4U1J0U6"/>
<keyword evidence="1" id="KW-0560">Oxidoreductase</keyword>
<dbReference type="GO" id="GO:0016491">
    <property type="term" value="F:oxidoreductase activity"/>
    <property type="evidence" value="ECO:0007669"/>
    <property type="project" value="UniProtKB-KW"/>
</dbReference>
<protein>
    <submittedName>
        <fullName evidence="3">SDR family NAD(P)-dependent oxidoreductase</fullName>
    </submittedName>
</protein>
<dbReference type="Pfam" id="PF00106">
    <property type="entry name" value="adh_short"/>
    <property type="match status" value="1"/>
</dbReference>
<dbReference type="Gene3D" id="3.40.50.720">
    <property type="entry name" value="NAD(P)-binding Rossmann-like Domain"/>
    <property type="match status" value="1"/>
</dbReference>
<keyword evidence="4" id="KW-1185">Reference proteome</keyword>
<proteinExistence type="predicted"/>
<comment type="caution">
    <text evidence="3">The sequence shown here is derived from an EMBL/GenBank/DDBJ whole genome shotgun (WGS) entry which is preliminary data.</text>
</comment>
<evidence type="ECO:0000313" key="4">
    <source>
        <dbReference type="Proteomes" id="UP000309215"/>
    </source>
</evidence>
<feature type="region of interest" description="Disordered" evidence="2">
    <location>
        <begin position="28"/>
        <end position="64"/>
    </location>
</feature>
<accession>A0A4U1J0U6</accession>
<dbReference type="PRINTS" id="PR00081">
    <property type="entry name" value="GDHRDH"/>
</dbReference>
<dbReference type="Proteomes" id="UP000309215">
    <property type="component" value="Unassembled WGS sequence"/>
</dbReference>
<gene>
    <name evidence="3" type="ORF">E8A74_34240</name>
</gene>
<dbReference type="InterPro" id="IPR036291">
    <property type="entry name" value="NAD(P)-bd_dom_sf"/>
</dbReference>